<evidence type="ECO:0000313" key="2">
    <source>
        <dbReference type="EMBL" id="GAE29121.1"/>
    </source>
</evidence>
<dbReference type="EMBL" id="BAUU01000003">
    <property type="protein sequence ID" value="GAE29121.1"/>
    <property type="molecule type" value="Genomic_DNA"/>
</dbReference>
<keyword evidence="3" id="KW-1185">Reference proteome</keyword>
<evidence type="ECO:0008006" key="4">
    <source>
        <dbReference type="Google" id="ProtNLM"/>
    </source>
</evidence>
<evidence type="ECO:0000256" key="1">
    <source>
        <dbReference type="SAM" id="MobiDB-lite"/>
    </source>
</evidence>
<dbReference type="RefSeq" id="WP_035340391.1">
    <property type="nucleotide sequence ID" value="NZ_BAUU01000003.1"/>
</dbReference>
<sequence>MSKHGLHPTVRQFKDFMGRNPHLIREVKENNKSLQEVFEEWNVFGEDHDHWNTYAENIEQQEPGQDQEENSGNGETASSLGQIMGLISRLNVNDLQQHLSQFSSVLGNVQNVIQSFQQPNQQQNQRSKDHPFSFRRD</sequence>
<accession>W4QAN9</accession>
<dbReference type="Pfam" id="PF14071">
    <property type="entry name" value="YlbD_coat"/>
    <property type="match status" value="1"/>
</dbReference>
<gene>
    <name evidence="2" type="ORF">JCM9152_462</name>
</gene>
<comment type="caution">
    <text evidence="2">The sequence shown here is derived from an EMBL/GenBank/DDBJ whole genome shotgun (WGS) entry which is preliminary data.</text>
</comment>
<reference evidence="2" key="1">
    <citation type="journal article" date="2014" name="Genome Announc.">
        <title>Draft Genome Sequences of Three Alkaliphilic Bacillus Strains, Bacillus wakoensis JCM 9140T, Bacillus akibai JCM 9157T, and Bacillus hemicellulosilyticus JCM 9152T.</title>
        <authorList>
            <person name="Yuki M."/>
            <person name="Oshima K."/>
            <person name="Suda W."/>
            <person name="Oshida Y."/>
            <person name="Kitamura K."/>
            <person name="Iida T."/>
            <person name="Hattori M."/>
            <person name="Ohkuma M."/>
        </authorList>
    </citation>
    <scope>NUCLEOTIDE SEQUENCE [LARGE SCALE GENOMIC DNA]</scope>
    <source>
        <strain evidence="2">JCM 9152</strain>
    </source>
</reference>
<feature type="compositionally biased region" description="Low complexity" evidence="1">
    <location>
        <begin position="116"/>
        <end position="125"/>
    </location>
</feature>
<dbReference type="InterPro" id="IPR025953">
    <property type="entry name" value="YlbD_coat"/>
</dbReference>
<dbReference type="Proteomes" id="UP000018895">
    <property type="component" value="Unassembled WGS sequence"/>
</dbReference>
<proteinExistence type="predicted"/>
<feature type="region of interest" description="Disordered" evidence="1">
    <location>
        <begin position="116"/>
        <end position="137"/>
    </location>
</feature>
<name>W4QAN9_9BACI</name>
<feature type="compositionally biased region" description="Basic and acidic residues" evidence="1">
    <location>
        <begin position="126"/>
        <end position="137"/>
    </location>
</feature>
<dbReference type="STRING" id="1236971.JCM9152_462"/>
<feature type="region of interest" description="Disordered" evidence="1">
    <location>
        <begin position="60"/>
        <end position="80"/>
    </location>
</feature>
<evidence type="ECO:0000313" key="3">
    <source>
        <dbReference type="Proteomes" id="UP000018895"/>
    </source>
</evidence>
<dbReference type="OrthoDB" id="1655540at2"/>
<protein>
    <recommendedName>
        <fullName evidence="4">Coat protein</fullName>
    </recommendedName>
</protein>
<dbReference type="AlphaFoldDB" id="W4QAN9"/>
<organism evidence="2 3">
    <name type="scientific">Halalkalibacter hemicellulosilyticusJCM 9152</name>
    <dbReference type="NCBI Taxonomy" id="1236971"/>
    <lineage>
        <taxon>Bacteria</taxon>
        <taxon>Bacillati</taxon>
        <taxon>Bacillota</taxon>
        <taxon>Bacilli</taxon>
        <taxon>Bacillales</taxon>
        <taxon>Bacillaceae</taxon>
        <taxon>Halalkalibacter</taxon>
    </lineage>
</organism>